<reference evidence="2 3" key="1">
    <citation type="submission" date="2020-05" db="EMBL/GenBank/DDBJ databases">
        <title>Draft genome sequence of Desulfovibrio sp. strain HN2T.</title>
        <authorList>
            <person name="Ueno A."/>
            <person name="Tamazawa S."/>
            <person name="Tamamura S."/>
            <person name="Murakami T."/>
            <person name="Kiyama T."/>
            <person name="Inomata H."/>
            <person name="Amano Y."/>
            <person name="Miyakawa K."/>
            <person name="Tamaki H."/>
            <person name="Naganuma T."/>
            <person name="Kaneko K."/>
        </authorList>
    </citation>
    <scope>NUCLEOTIDE SEQUENCE [LARGE SCALE GENOMIC DNA]</scope>
    <source>
        <strain evidence="2 3">HN2</strain>
    </source>
</reference>
<proteinExistence type="predicted"/>
<gene>
    <name evidence="2" type="ORF">DSM101010T_14800</name>
</gene>
<evidence type="ECO:0008006" key="4">
    <source>
        <dbReference type="Google" id="ProtNLM"/>
    </source>
</evidence>
<dbReference type="Pfam" id="PF11066">
    <property type="entry name" value="DUF2867"/>
    <property type="match status" value="1"/>
</dbReference>
<dbReference type="RefSeq" id="WP_174404798.1">
    <property type="nucleotide sequence ID" value="NZ_BLVO01000013.1"/>
</dbReference>
<organism evidence="2 3">
    <name type="scientific">Desulfovibrio subterraneus</name>
    <dbReference type="NCBI Taxonomy" id="2718620"/>
    <lineage>
        <taxon>Bacteria</taxon>
        <taxon>Pseudomonadati</taxon>
        <taxon>Thermodesulfobacteriota</taxon>
        <taxon>Desulfovibrionia</taxon>
        <taxon>Desulfovibrionales</taxon>
        <taxon>Desulfovibrionaceae</taxon>
        <taxon>Desulfovibrio</taxon>
    </lineage>
</organism>
<feature type="compositionally biased region" description="Polar residues" evidence="1">
    <location>
        <begin position="1"/>
        <end position="22"/>
    </location>
</feature>
<evidence type="ECO:0000313" key="2">
    <source>
        <dbReference type="EMBL" id="GFM33115.1"/>
    </source>
</evidence>
<accession>A0A7J0BIZ6</accession>
<comment type="caution">
    <text evidence="2">The sequence shown here is derived from an EMBL/GenBank/DDBJ whole genome shotgun (WGS) entry which is preliminary data.</text>
</comment>
<dbReference type="AlphaFoldDB" id="A0A7J0BIZ6"/>
<evidence type="ECO:0000313" key="3">
    <source>
        <dbReference type="Proteomes" id="UP000503840"/>
    </source>
</evidence>
<dbReference type="Proteomes" id="UP000503840">
    <property type="component" value="Unassembled WGS sequence"/>
</dbReference>
<protein>
    <recommendedName>
        <fullName evidence="4">DUF2867 domain-containing protein</fullName>
    </recommendedName>
</protein>
<evidence type="ECO:0000256" key="1">
    <source>
        <dbReference type="SAM" id="MobiDB-lite"/>
    </source>
</evidence>
<dbReference type="InterPro" id="IPR021295">
    <property type="entry name" value="DUF2867"/>
</dbReference>
<name>A0A7J0BIZ6_9BACT</name>
<dbReference type="EMBL" id="BLVO01000013">
    <property type="protein sequence ID" value="GFM33115.1"/>
    <property type="molecule type" value="Genomic_DNA"/>
</dbReference>
<sequence length="224" mass="25092">MTQNASTKPPAAQTPQAQTSSTPPAPEPADGSPFKPEVRKVAIRLHTGMIRGLLSRIDYQDTFEAELPQGCTLPLHVLAHHMFAHSPKAVERLMRLRDMIVGPLGLKTADKAAHTRGTYAQDGESGKAGDTLPEPAIGDRLGIFRLVHKEENLLLFKESDTHLDFVLVLERMTGDETEHRTDRLRLSTCVRFNNALGRTYFLVVRPFHERIVPLCMREGLERIR</sequence>
<feature type="region of interest" description="Disordered" evidence="1">
    <location>
        <begin position="1"/>
        <end position="34"/>
    </location>
</feature>
<keyword evidence="3" id="KW-1185">Reference proteome</keyword>